<evidence type="ECO:0000313" key="2">
    <source>
        <dbReference type="EMBL" id="ODQ48077.1"/>
    </source>
</evidence>
<dbReference type="PANTHER" id="PTHR28527:SF1">
    <property type="entry name" value="SWI5-DEPENDENT RECOMBINATION DNA REPAIR PROTEIN 1"/>
    <property type="match status" value="1"/>
</dbReference>
<name>A0A1E3NPQ6_9ASCO</name>
<feature type="compositionally biased region" description="Basic and acidic residues" evidence="1">
    <location>
        <begin position="35"/>
        <end position="48"/>
    </location>
</feature>
<dbReference type="GeneID" id="30176424"/>
<sequence>MSGLLSDSTNSILDPEQSFTRQQDLYGSIRPSPMKSEKSAIELPKLDGKLVLPKQRKRSNSMDARSETPSNKSRDLKARQLQRPSTCGKENLRNFSTPLPLKVGSLHDTPFPTLTPDTPQYVDLVANINKDDNEKNNASLNSLQQTPPISNSKVTSPISVRCFSTPLADIRSGSAVKTAVQIKLHQLSSDKYLEEQERQLQREILKYQSEINLMKKLKKYRETNDTEKLDRLIDKWRDIAAKGSNYLYNEARLKISRMGGLDEFRKKQKKTKLRKMKFEYDESLLYRIEEYMESEEYKNLDNYEKEEVISRKREIEEMSEKIENGDFLSDNDDDEEDELTMKELYKQLGLDYDLVYES</sequence>
<evidence type="ECO:0008006" key="4">
    <source>
        <dbReference type="Google" id="ProtNLM"/>
    </source>
</evidence>
<evidence type="ECO:0000313" key="3">
    <source>
        <dbReference type="Proteomes" id="UP000094455"/>
    </source>
</evidence>
<feature type="compositionally biased region" description="Polar residues" evidence="1">
    <location>
        <begin position="61"/>
        <end position="71"/>
    </location>
</feature>
<protein>
    <recommendedName>
        <fullName evidence="4">Meiosis protein 5</fullName>
    </recommendedName>
</protein>
<dbReference type="AlphaFoldDB" id="A0A1E3NPQ6"/>
<dbReference type="PANTHER" id="PTHR28527">
    <property type="entry name" value="MATING-TYPE SWITCHING PROTEIN SWI2-RELATED"/>
    <property type="match status" value="1"/>
</dbReference>
<organism evidence="2 3">
    <name type="scientific">Pichia membranifaciens NRRL Y-2026</name>
    <dbReference type="NCBI Taxonomy" id="763406"/>
    <lineage>
        <taxon>Eukaryota</taxon>
        <taxon>Fungi</taxon>
        <taxon>Dikarya</taxon>
        <taxon>Ascomycota</taxon>
        <taxon>Saccharomycotina</taxon>
        <taxon>Pichiomycetes</taxon>
        <taxon>Pichiales</taxon>
        <taxon>Pichiaceae</taxon>
        <taxon>Pichia</taxon>
    </lineage>
</organism>
<dbReference type="Proteomes" id="UP000094455">
    <property type="component" value="Unassembled WGS sequence"/>
</dbReference>
<dbReference type="EMBL" id="KV454002">
    <property type="protein sequence ID" value="ODQ48077.1"/>
    <property type="molecule type" value="Genomic_DNA"/>
</dbReference>
<dbReference type="Gene3D" id="6.10.140.1020">
    <property type="match status" value="1"/>
</dbReference>
<feature type="compositionally biased region" description="Polar residues" evidence="1">
    <location>
        <begin position="1"/>
        <end position="25"/>
    </location>
</feature>
<dbReference type="GO" id="GO:0006310">
    <property type="term" value="P:DNA recombination"/>
    <property type="evidence" value="ECO:0007669"/>
    <property type="project" value="TreeGrafter"/>
</dbReference>
<accession>A0A1E3NPQ6</accession>
<dbReference type="STRING" id="763406.A0A1E3NPQ6"/>
<reference evidence="2 3" key="1">
    <citation type="journal article" date="2016" name="Proc. Natl. Acad. Sci. U.S.A.">
        <title>Comparative genomics of biotechnologically important yeasts.</title>
        <authorList>
            <person name="Riley R."/>
            <person name="Haridas S."/>
            <person name="Wolfe K.H."/>
            <person name="Lopes M.R."/>
            <person name="Hittinger C.T."/>
            <person name="Goeker M."/>
            <person name="Salamov A.A."/>
            <person name="Wisecaver J.H."/>
            <person name="Long T.M."/>
            <person name="Calvey C.H."/>
            <person name="Aerts A.L."/>
            <person name="Barry K.W."/>
            <person name="Choi C."/>
            <person name="Clum A."/>
            <person name="Coughlan A.Y."/>
            <person name="Deshpande S."/>
            <person name="Douglass A.P."/>
            <person name="Hanson S.J."/>
            <person name="Klenk H.-P."/>
            <person name="LaButti K.M."/>
            <person name="Lapidus A."/>
            <person name="Lindquist E.A."/>
            <person name="Lipzen A.M."/>
            <person name="Meier-Kolthoff J.P."/>
            <person name="Ohm R.A."/>
            <person name="Otillar R.P."/>
            <person name="Pangilinan J.L."/>
            <person name="Peng Y."/>
            <person name="Rokas A."/>
            <person name="Rosa C.A."/>
            <person name="Scheuner C."/>
            <person name="Sibirny A.A."/>
            <person name="Slot J.C."/>
            <person name="Stielow J.B."/>
            <person name="Sun H."/>
            <person name="Kurtzman C.P."/>
            <person name="Blackwell M."/>
            <person name="Grigoriev I.V."/>
            <person name="Jeffries T.W."/>
        </authorList>
    </citation>
    <scope>NUCLEOTIDE SEQUENCE [LARGE SCALE GENOMIC DNA]</scope>
    <source>
        <strain evidence="2 3">NRRL Y-2026</strain>
    </source>
</reference>
<dbReference type="RefSeq" id="XP_019019190.1">
    <property type="nucleotide sequence ID" value="XM_019159737.1"/>
</dbReference>
<gene>
    <name evidence="2" type="ORF">PICMEDRAFT_11004</name>
</gene>
<dbReference type="OrthoDB" id="27934at2759"/>
<feature type="region of interest" description="Disordered" evidence="1">
    <location>
        <begin position="1"/>
        <end position="94"/>
    </location>
</feature>
<proteinExistence type="predicted"/>
<evidence type="ECO:0000256" key="1">
    <source>
        <dbReference type="SAM" id="MobiDB-lite"/>
    </source>
</evidence>
<keyword evidence="3" id="KW-1185">Reference proteome</keyword>